<evidence type="ECO:0000313" key="2">
    <source>
        <dbReference type="Proteomes" id="UP001586593"/>
    </source>
</evidence>
<keyword evidence="2" id="KW-1185">Reference proteome</keyword>
<reference evidence="1 2" key="1">
    <citation type="journal article" date="2024" name="Commun. Biol.">
        <title>Comparative genomic analysis of thermophilic fungi reveals convergent evolutionary adaptations and gene losses.</title>
        <authorList>
            <person name="Steindorff A.S."/>
            <person name="Aguilar-Pontes M.V."/>
            <person name="Robinson A.J."/>
            <person name="Andreopoulos B."/>
            <person name="LaButti K."/>
            <person name="Kuo A."/>
            <person name="Mondo S."/>
            <person name="Riley R."/>
            <person name="Otillar R."/>
            <person name="Haridas S."/>
            <person name="Lipzen A."/>
            <person name="Grimwood J."/>
            <person name="Schmutz J."/>
            <person name="Clum A."/>
            <person name="Reid I.D."/>
            <person name="Moisan M.C."/>
            <person name="Butler G."/>
            <person name="Nguyen T.T.M."/>
            <person name="Dewar K."/>
            <person name="Conant G."/>
            <person name="Drula E."/>
            <person name="Henrissat B."/>
            <person name="Hansel C."/>
            <person name="Singer S."/>
            <person name="Hutchinson M.I."/>
            <person name="de Vries R.P."/>
            <person name="Natvig D.O."/>
            <person name="Powell A.J."/>
            <person name="Tsang A."/>
            <person name="Grigoriev I.V."/>
        </authorList>
    </citation>
    <scope>NUCLEOTIDE SEQUENCE [LARGE SCALE GENOMIC DNA]</scope>
    <source>
        <strain evidence="1 2">ATCC 24622</strain>
    </source>
</reference>
<accession>A0ABR3VKX3</accession>
<evidence type="ECO:0000313" key="1">
    <source>
        <dbReference type="EMBL" id="KAL1842549.1"/>
    </source>
</evidence>
<dbReference type="EMBL" id="JAZHXJ010001938">
    <property type="protein sequence ID" value="KAL1842549.1"/>
    <property type="molecule type" value="Genomic_DNA"/>
</dbReference>
<sequence>MEEVRSEMDLSWKRKRPSQFQIIDPGVSKECRQNRERGGYQNVRLADLVGRLLQASLGGVDAAVAVVDVLLQVAQVVVLEAVLLALVLGQGLVLVLERLGVHLGAGAQVLLGVGEEVVRAGADEVGAAHLGVGQGELGAAGGGPAAHELLCRGGRGLVSTRKTAPKDRGIGGRKRVDSPSSFLCSAAIVVGARYA</sequence>
<proteinExistence type="predicted"/>
<name>A0ABR3VKX3_9PEZI</name>
<gene>
    <name evidence="1" type="ORF">VTK73DRAFT_3089</name>
</gene>
<organism evidence="1 2">
    <name type="scientific">Phialemonium thermophilum</name>
    <dbReference type="NCBI Taxonomy" id="223376"/>
    <lineage>
        <taxon>Eukaryota</taxon>
        <taxon>Fungi</taxon>
        <taxon>Dikarya</taxon>
        <taxon>Ascomycota</taxon>
        <taxon>Pezizomycotina</taxon>
        <taxon>Sordariomycetes</taxon>
        <taxon>Sordariomycetidae</taxon>
        <taxon>Cephalothecales</taxon>
        <taxon>Cephalothecaceae</taxon>
        <taxon>Phialemonium</taxon>
    </lineage>
</organism>
<dbReference type="Proteomes" id="UP001586593">
    <property type="component" value="Unassembled WGS sequence"/>
</dbReference>
<protein>
    <submittedName>
        <fullName evidence="1">Uncharacterized protein</fullName>
    </submittedName>
</protein>
<comment type="caution">
    <text evidence="1">The sequence shown here is derived from an EMBL/GenBank/DDBJ whole genome shotgun (WGS) entry which is preliminary data.</text>
</comment>